<dbReference type="PRINTS" id="PR00985">
    <property type="entry name" value="TRNASYNTHLEU"/>
</dbReference>
<dbReference type="EC" id="6.1.1.4" evidence="9"/>
<dbReference type="InterPro" id="IPR015413">
    <property type="entry name" value="Methionyl/Leucyl_tRNA_Synth"/>
</dbReference>
<dbReference type="FunFam" id="3.40.50.620:FF:000056">
    <property type="entry name" value="Leucine--tRNA ligase"/>
    <property type="match status" value="1"/>
</dbReference>
<dbReference type="GO" id="GO:0002161">
    <property type="term" value="F:aminoacyl-tRNA deacylase activity"/>
    <property type="evidence" value="ECO:0007669"/>
    <property type="project" value="InterPro"/>
</dbReference>
<dbReference type="Pfam" id="PF08264">
    <property type="entry name" value="Anticodon_1"/>
    <property type="match status" value="1"/>
</dbReference>
<evidence type="ECO:0000256" key="1">
    <source>
        <dbReference type="ARBA" id="ARBA00005594"/>
    </source>
</evidence>
<dbReference type="CDD" id="cd00812">
    <property type="entry name" value="LeuRS_core"/>
    <property type="match status" value="1"/>
</dbReference>
<feature type="domain" description="Aminoacyl-tRNA synthetase class Ia" evidence="11">
    <location>
        <begin position="461"/>
        <end position="660"/>
    </location>
</feature>
<dbReference type="GO" id="GO:0006429">
    <property type="term" value="P:leucyl-tRNA aminoacylation"/>
    <property type="evidence" value="ECO:0007669"/>
    <property type="project" value="UniProtKB-UniRule"/>
</dbReference>
<comment type="subcellular location">
    <subcellularLocation>
        <location evidence="9">Cytoplasm</location>
    </subcellularLocation>
</comment>
<dbReference type="InterPro" id="IPR025709">
    <property type="entry name" value="Leu_tRNA-synth_edit"/>
</dbReference>
<reference evidence="16" key="1">
    <citation type="submission" date="2016-01" db="EMBL/GenBank/DDBJ databases">
        <authorList>
            <person name="Mitreva M."/>
            <person name="Pepin K.H."/>
            <person name="Mihindukulasuriya K.A."/>
            <person name="Fulton R."/>
            <person name="Fronick C."/>
            <person name="O'Laughlin M."/>
            <person name="Miner T."/>
            <person name="Herter B."/>
            <person name="Rosa B.A."/>
            <person name="Cordes M."/>
            <person name="Tomlinson C."/>
            <person name="Wollam A."/>
            <person name="Palsikar V.B."/>
            <person name="Mardis E.R."/>
            <person name="Wilson R.K."/>
        </authorList>
    </citation>
    <scope>NUCLEOTIDE SEQUENCE [LARGE SCALE GENOMIC DNA]</scope>
    <source>
        <strain evidence="16">DNF00019</strain>
    </source>
</reference>
<evidence type="ECO:0000256" key="6">
    <source>
        <dbReference type="ARBA" id="ARBA00022917"/>
    </source>
</evidence>
<dbReference type="EMBL" id="LSCR01000029">
    <property type="protein sequence ID" value="KXB33869.1"/>
    <property type="molecule type" value="Genomic_DNA"/>
</dbReference>
<dbReference type="Pfam" id="PF09334">
    <property type="entry name" value="tRNA-synt_1g"/>
    <property type="match status" value="1"/>
</dbReference>
<dbReference type="Gene3D" id="3.40.50.620">
    <property type="entry name" value="HUPs"/>
    <property type="match status" value="2"/>
</dbReference>
<evidence type="ECO:0000313" key="16">
    <source>
        <dbReference type="Proteomes" id="UP000070675"/>
    </source>
</evidence>
<feature type="domain" description="Methionyl/Leucyl tRNA synthetase" evidence="13">
    <location>
        <begin position="59"/>
        <end position="200"/>
    </location>
</feature>
<evidence type="ECO:0000256" key="2">
    <source>
        <dbReference type="ARBA" id="ARBA00022490"/>
    </source>
</evidence>
<dbReference type="CDD" id="cd07958">
    <property type="entry name" value="Anticodon_Ia_Leu_BEm"/>
    <property type="match status" value="1"/>
</dbReference>
<gene>
    <name evidence="9" type="primary">leuS</name>
    <name evidence="15" type="ORF">HMPREF3192_01099</name>
</gene>
<dbReference type="GO" id="GO:0005829">
    <property type="term" value="C:cytosol"/>
    <property type="evidence" value="ECO:0007669"/>
    <property type="project" value="TreeGrafter"/>
</dbReference>
<dbReference type="Pfam" id="PF00133">
    <property type="entry name" value="tRNA-synt_1"/>
    <property type="match status" value="1"/>
</dbReference>
<dbReference type="Gene3D" id="3.10.20.590">
    <property type="match status" value="1"/>
</dbReference>
<dbReference type="GO" id="GO:0004823">
    <property type="term" value="F:leucine-tRNA ligase activity"/>
    <property type="evidence" value="ECO:0007669"/>
    <property type="project" value="UniProtKB-UniRule"/>
</dbReference>
<dbReference type="InterPro" id="IPR002302">
    <property type="entry name" value="Leu-tRNA-ligase"/>
</dbReference>
<evidence type="ECO:0000259" key="12">
    <source>
        <dbReference type="Pfam" id="PF08264"/>
    </source>
</evidence>
<dbReference type="Proteomes" id="UP000070675">
    <property type="component" value="Unassembled WGS sequence"/>
</dbReference>
<dbReference type="NCBIfam" id="TIGR00396">
    <property type="entry name" value="leuS_bact"/>
    <property type="match status" value="1"/>
</dbReference>
<dbReference type="PANTHER" id="PTHR43740:SF2">
    <property type="entry name" value="LEUCINE--TRNA LIGASE, MITOCHONDRIAL"/>
    <property type="match status" value="1"/>
</dbReference>
<evidence type="ECO:0000259" key="13">
    <source>
        <dbReference type="Pfam" id="PF09334"/>
    </source>
</evidence>
<feature type="short sequence motif" description="'HIGH' region" evidence="9">
    <location>
        <begin position="61"/>
        <end position="71"/>
    </location>
</feature>
<dbReference type="STRING" id="1393034.HMPREF3192_01099"/>
<evidence type="ECO:0000256" key="8">
    <source>
        <dbReference type="ARBA" id="ARBA00047469"/>
    </source>
</evidence>
<dbReference type="InterPro" id="IPR009008">
    <property type="entry name" value="Val/Leu/Ile-tRNA-synth_edit"/>
</dbReference>
<evidence type="ECO:0000256" key="7">
    <source>
        <dbReference type="ARBA" id="ARBA00023146"/>
    </source>
</evidence>
<evidence type="ECO:0000256" key="9">
    <source>
        <dbReference type="HAMAP-Rule" id="MF_00049"/>
    </source>
</evidence>
<protein>
    <recommendedName>
        <fullName evidence="9">Leucine--tRNA ligase</fullName>
        <ecNumber evidence="9">6.1.1.4</ecNumber>
    </recommendedName>
    <alternativeName>
        <fullName evidence="9">Leucyl-tRNA synthetase</fullName>
        <shortName evidence="9">LeuRS</shortName>
    </alternativeName>
</protein>
<keyword evidence="2 9" id="KW-0963">Cytoplasm</keyword>
<feature type="binding site" evidence="9">
    <location>
        <position position="624"/>
    </location>
    <ligand>
        <name>ATP</name>
        <dbReference type="ChEBI" id="CHEBI:30616"/>
    </ligand>
</feature>
<proteinExistence type="inferred from homology"/>
<dbReference type="SUPFAM" id="SSF52374">
    <property type="entry name" value="Nucleotidylyl transferase"/>
    <property type="match status" value="1"/>
</dbReference>
<accession>A0A133XSG4</accession>
<dbReference type="GO" id="GO:0005524">
    <property type="term" value="F:ATP binding"/>
    <property type="evidence" value="ECO:0007669"/>
    <property type="project" value="UniProtKB-UniRule"/>
</dbReference>
<evidence type="ECO:0000256" key="4">
    <source>
        <dbReference type="ARBA" id="ARBA00022741"/>
    </source>
</evidence>
<evidence type="ECO:0000259" key="11">
    <source>
        <dbReference type="Pfam" id="PF00133"/>
    </source>
</evidence>
<dbReference type="Pfam" id="PF13603">
    <property type="entry name" value="tRNA-synt_1_2"/>
    <property type="match status" value="1"/>
</dbReference>
<keyword evidence="6 9" id="KW-0648">Protein biosynthesis</keyword>
<name>A0A133XSG4_9ACTN</name>
<organism evidence="15 16">
    <name type="scientific">Atopobium deltae</name>
    <dbReference type="NCBI Taxonomy" id="1393034"/>
    <lineage>
        <taxon>Bacteria</taxon>
        <taxon>Bacillati</taxon>
        <taxon>Actinomycetota</taxon>
        <taxon>Coriobacteriia</taxon>
        <taxon>Coriobacteriales</taxon>
        <taxon>Atopobiaceae</taxon>
        <taxon>Atopobium</taxon>
    </lineage>
</organism>
<dbReference type="PANTHER" id="PTHR43740">
    <property type="entry name" value="LEUCYL-TRNA SYNTHETASE"/>
    <property type="match status" value="1"/>
</dbReference>
<evidence type="ECO:0000259" key="14">
    <source>
        <dbReference type="Pfam" id="PF13603"/>
    </source>
</evidence>
<feature type="domain" description="Leucyl-tRNA synthetase editing" evidence="14">
    <location>
        <begin position="240"/>
        <end position="446"/>
    </location>
</feature>
<comment type="similarity">
    <text evidence="1 9 10">Belongs to the class-I aminoacyl-tRNA synthetase family.</text>
</comment>
<feature type="short sequence motif" description="'KMSKS' region" evidence="9">
    <location>
        <begin position="621"/>
        <end position="625"/>
    </location>
</feature>
<dbReference type="AlphaFoldDB" id="A0A133XSG4"/>
<dbReference type="InterPro" id="IPR013155">
    <property type="entry name" value="M/V/L/I-tRNA-synth_anticd-bd"/>
</dbReference>
<dbReference type="PATRIC" id="fig|1393034.3.peg.1067"/>
<evidence type="ECO:0000313" key="15">
    <source>
        <dbReference type="EMBL" id="KXB33869.1"/>
    </source>
</evidence>
<dbReference type="SUPFAM" id="SSF47323">
    <property type="entry name" value="Anticodon-binding domain of a subclass of class I aminoacyl-tRNA synthetases"/>
    <property type="match status" value="1"/>
</dbReference>
<comment type="catalytic activity">
    <reaction evidence="8 9">
        <text>tRNA(Leu) + L-leucine + ATP = L-leucyl-tRNA(Leu) + AMP + diphosphate</text>
        <dbReference type="Rhea" id="RHEA:11688"/>
        <dbReference type="Rhea" id="RHEA-COMP:9613"/>
        <dbReference type="Rhea" id="RHEA-COMP:9622"/>
        <dbReference type="ChEBI" id="CHEBI:30616"/>
        <dbReference type="ChEBI" id="CHEBI:33019"/>
        <dbReference type="ChEBI" id="CHEBI:57427"/>
        <dbReference type="ChEBI" id="CHEBI:78442"/>
        <dbReference type="ChEBI" id="CHEBI:78494"/>
        <dbReference type="ChEBI" id="CHEBI:456215"/>
        <dbReference type="EC" id="6.1.1.4"/>
    </reaction>
</comment>
<dbReference type="Gene3D" id="1.10.730.10">
    <property type="entry name" value="Isoleucyl-tRNA Synthetase, Domain 1"/>
    <property type="match status" value="2"/>
</dbReference>
<dbReference type="InterPro" id="IPR014729">
    <property type="entry name" value="Rossmann-like_a/b/a_fold"/>
</dbReference>
<comment type="caution">
    <text evidence="15">The sequence shown here is derived from an EMBL/GenBank/DDBJ whole genome shotgun (WGS) entry which is preliminary data.</text>
</comment>
<keyword evidence="4 9" id="KW-0547">Nucleotide-binding</keyword>
<evidence type="ECO:0000256" key="5">
    <source>
        <dbReference type="ARBA" id="ARBA00022840"/>
    </source>
</evidence>
<evidence type="ECO:0000256" key="10">
    <source>
        <dbReference type="RuleBase" id="RU363035"/>
    </source>
</evidence>
<sequence>MLKEGLDVADTQSQTNQMVEAPTYDAKQIEQTWQTYWAQHKTFRVADTSDRPKKYVLEMFPYPSGDLHMGHARNYTIGDAMARQAHMRGFNVLHPIGFDAFGLPAENAAIKHHTQAAKWTYQNIAQATATMRRMGFSYDYDRTFNTCDPAYYRWGQWMFIKMWEKGLAYRATSPVNWCDSCKTVLANEQVVEGRCWRCKTIPQKRNLSQWYLKITDYAQELLDDLDTLDGWPENVKAQQRNWIGRSEGTEIDFTLLNQDGQTPTDQTISVFTTRADTIFGVSFLALPPESPLAQKLVANTAYEADFAQLKAQTEKISSVDRQASHMEKQGVFTGRYVINPVNGRRVPIWVANYIVLDYGTGAVMGVPCGDQRDFDFARRYDLDIIPIICTNDDPLYTQLKDEKDIKVTTVNWGSAMEAQGYLVQSGQFTGLVGGKHSEASRAITAWLSEQHKGRSKVQFRLRDWLISRQRYWGNPIPMIVCDDCGDVPVPESDLPVLLPENLDLGAGQTLAQCKEFYETICPRCDKPAKRVTDTMDTFTCSSWYFIRYTDPHNDKACYDKQRANHWMGVDNYIGGIEHAILHLLYSRFWTKVARDLGFIDIDEPFINLLTQGMVKDANGDTMSKSKGNVVPPSSVIEPYGADTMRLAILFIAPPEKDFDWDEEAVGGAHRFIKRAWRVVWTLSREADFSATFDRSSCTPDEAELHRSLHDLGIRCTNDFDRAQFNTAISAIMELVNAASKYLLATQDAPRNAALCALVARDIVAMLSPICPHWAEELYHEALGFTESIYHEPWPSFDASQTKADTQEIVVQIMGKLRARITVATDATDDELKEAAAAAVATQLADKTVNKVIVVPHKLVNFVAR</sequence>
<feature type="domain" description="Methionyl/Valyl/Leucyl/Isoleucyl-tRNA synthetase anticodon-binding" evidence="12">
    <location>
        <begin position="704"/>
        <end position="827"/>
    </location>
</feature>
<keyword evidence="16" id="KW-1185">Reference proteome</keyword>
<dbReference type="InterPro" id="IPR001412">
    <property type="entry name" value="aa-tRNA-synth_I_CS"/>
</dbReference>
<dbReference type="HAMAP" id="MF_00049_B">
    <property type="entry name" value="Leu_tRNA_synth_B"/>
    <property type="match status" value="1"/>
</dbReference>
<dbReference type="InterPro" id="IPR002300">
    <property type="entry name" value="aa-tRNA-synth_Ia"/>
</dbReference>
<keyword evidence="3 9" id="KW-0436">Ligase</keyword>
<keyword evidence="5 9" id="KW-0067">ATP-binding</keyword>
<dbReference type="FunFam" id="3.40.50.620:FF:000003">
    <property type="entry name" value="Leucine--tRNA ligase"/>
    <property type="match status" value="1"/>
</dbReference>
<keyword evidence="7 9" id="KW-0030">Aminoacyl-tRNA synthetase</keyword>
<evidence type="ECO:0000256" key="3">
    <source>
        <dbReference type="ARBA" id="ARBA00022598"/>
    </source>
</evidence>
<dbReference type="PROSITE" id="PS00178">
    <property type="entry name" value="AA_TRNA_LIGASE_I"/>
    <property type="match status" value="1"/>
</dbReference>
<dbReference type="InterPro" id="IPR009080">
    <property type="entry name" value="tRNAsynth_Ia_anticodon-bd"/>
</dbReference>
<dbReference type="FunFam" id="1.10.730.10:FF:000002">
    <property type="entry name" value="Leucine--tRNA ligase"/>
    <property type="match status" value="1"/>
</dbReference>
<dbReference type="SUPFAM" id="SSF50677">
    <property type="entry name" value="ValRS/IleRS/LeuRS editing domain"/>
    <property type="match status" value="1"/>
</dbReference>